<dbReference type="EMBL" id="CM007895">
    <property type="protein sequence ID" value="OTG21884.1"/>
    <property type="molecule type" value="Genomic_DNA"/>
</dbReference>
<name>A0A251UFJ0_HELAN</name>
<organism evidence="1 2">
    <name type="scientific">Helianthus annuus</name>
    <name type="common">Common sunflower</name>
    <dbReference type="NCBI Taxonomy" id="4232"/>
    <lineage>
        <taxon>Eukaryota</taxon>
        <taxon>Viridiplantae</taxon>
        <taxon>Streptophyta</taxon>
        <taxon>Embryophyta</taxon>
        <taxon>Tracheophyta</taxon>
        <taxon>Spermatophyta</taxon>
        <taxon>Magnoliopsida</taxon>
        <taxon>eudicotyledons</taxon>
        <taxon>Gunneridae</taxon>
        <taxon>Pentapetalae</taxon>
        <taxon>asterids</taxon>
        <taxon>campanulids</taxon>
        <taxon>Asterales</taxon>
        <taxon>Asteraceae</taxon>
        <taxon>Asteroideae</taxon>
        <taxon>Heliantheae alliance</taxon>
        <taxon>Heliantheae</taxon>
        <taxon>Helianthus</taxon>
    </lineage>
</organism>
<evidence type="ECO:0000313" key="1">
    <source>
        <dbReference type="EMBL" id="OTG21884.1"/>
    </source>
</evidence>
<protein>
    <submittedName>
        <fullName evidence="1">Uncharacterized protein</fullName>
    </submittedName>
</protein>
<evidence type="ECO:0000313" key="2">
    <source>
        <dbReference type="Proteomes" id="UP000215914"/>
    </source>
</evidence>
<dbReference type="InParanoid" id="A0A251UFJ0"/>
<proteinExistence type="predicted"/>
<keyword evidence="2" id="KW-1185">Reference proteome</keyword>
<accession>A0A251UFJ0</accession>
<dbReference type="Proteomes" id="UP000215914">
    <property type="component" value="Chromosome 6"/>
</dbReference>
<dbReference type="AlphaFoldDB" id="A0A251UFJ0"/>
<gene>
    <name evidence="1" type="ORF">HannXRQ_Chr06g0165391</name>
</gene>
<sequence length="95" mass="11178">MSFPCTVNYVLPYAMEFSKQRSFAVLLTIIQVHFEENRSTLNIIRRLTYLRIKQSSTASRNLQANSREAKCRIIFCKYAFSYSGSRFSYKCNQLQ</sequence>
<reference evidence="2" key="1">
    <citation type="journal article" date="2017" name="Nature">
        <title>The sunflower genome provides insights into oil metabolism, flowering and Asterid evolution.</title>
        <authorList>
            <person name="Badouin H."/>
            <person name="Gouzy J."/>
            <person name="Grassa C.J."/>
            <person name="Murat F."/>
            <person name="Staton S.E."/>
            <person name="Cottret L."/>
            <person name="Lelandais-Briere C."/>
            <person name="Owens G.L."/>
            <person name="Carrere S."/>
            <person name="Mayjonade B."/>
            <person name="Legrand L."/>
            <person name="Gill N."/>
            <person name="Kane N.C."/>
            <person name="Bowers J.E."/>
            <person name="Hubner S."/>
            <person name="Bellec A."/>
            <person name="Berard A."/>
            <person name="Berges H."/>
            <person name="Blanchet N."/>
            <person name="Boniface M.C."/>
            <person name="Brunel D."/>
            <person name="Catrice O."/>
            <person name="Chaidir N."/>
            <person name="Claudel C."/>
            <person name="Donnadieu C."/>
            <person name="Faraut T."/>
            <person name="Fievet G."/>
            <person name="Helmstetter N."/>
            <person name="King M."/>
            <person name="Knapp S.J."/>
            <person name="Lai Z."/>
            <person name="Le Paslier M.C."/>
            <person name="Lippi Y."/>
            <person name="Lorenzon L."/>
            <person name="Mandel J.R."/>
            <person name="Marage G."/>
            <person name="Marchand G."/>
            <person name="Marquand E."/>
            <person name="Bret-Mestries E."/>
            <person name="Morien E."/>
            <person name="Nambeesan S."/>
            <person name="Nguyen T."/>
            <person name="Pegot-Espagnet P."/>
            <person name="Pouilly N."/>
            <person name="Raftis F."/>
            <person name="Sallet E."/>
            <person name="Schiex T."/>
            <person name="Thomas J."/>
            <person name="Vandecasteele C."/>
            <person name="Vares D."/>
            <person name="Vear F."/>
            <person name="Vautrin S."/>
            <person name="Crespi M."/>
            <person name="Mangin B."/>
            <person name="Burke J.M."/>
            <person name="Salse J."/>
            <person name="Munos S."/>
            <person name="Vincourt P."/>
            <person name="Rieseberg L.H."/>
            <person name="Langlade N.B."/>
        </authorList>
    </citation>
    <scope>NUCLEOTIDE SEQUENCE [LARGE SCALE GENOMIC DNA]</scope>
    <source>
        <strain evidence="2">cv. SF193</strain>
    </source>
</reference>